<evidence type="ECO:0000313" key="1">
    <source>
        <dbReference type="EMBL" id="RHZ86365.1"/>
    </source>
</evidence>
<proteinExistence type="predicted"/>
<accession>A0A397JDF1</accession>
<dbReference type="EMBL" id="PQFF01000049">
    <property type="protein sequence ID" value="RHZ86365.1"/>
    <property type="molecule type" value="Genomic_DNA"/>
</dbReference>
<name>A0A397JDF1_9GLOM</name>
<sequence length="124" mass="14325">MLENIYTIGFSSPAFTIDDSDKNNENEKGQLIKNMTNYDRNQLSFENVFGNGRSGVIFTANLYLPRNFYKYSRCLYTKAFKIWCLHEDFGFIFTSFAGSYFAKLGDKVTEKEKKLVIKGFTNST</sequence>
<organism evidence="1 2">
    <name type="scientific">Diversispora epigaea</name>
    <dbReference type="NCBI Taxonomy" id="1348612"/>
    <lineage>
        <taxon>Eukaryota</taxon>
        <taxon>Fungi</taxon>
        <taxon>Fungi incertae sedis</taxon>
        <taxon>Mucoromycota</taxon>
        <taxon>Glomeromycotina</taxon>
        <taxon>Glomeromycetes</taxon>
        <taxon>Diversisporales</taxon>
        <taxon>Diversisporaceae</taxon>
        <taxon>Diversispora</taxon>
    </lineage>
</organism>
<reference evidence="1 2" key="1">
    <citation type="submission" date="2018-08" db="EMBL/GenBank/DDBJ databases">
        <title>Genome and evolution of the arbuscular mycorrhizal fungus Diversispora epigaea (formerly Glomus versiforme) and its bacterial endosymbionts.</title>
        <authorList>
            <person name="Sun X."/>
            <person name="Fei Z."/>
            <person name="Harrison M."/>
        </authorList>
    </citation>
    <scope>NUCLEOTIDE SEQUENCE [LARGE SCALE GENOMIC DNA]</scope>
    <source>
        <strain evidence="1 2">IT104</strain>
    </source>
</reference>
<keyword evidence="2" id="KW-1185">Reference proteome</keyword>
<gene>
    <name evidence="1" type="ORF">Glove_52g62</name>
</gene>
<comment type="caution">
    <text evidence="1">The sequence shown here is derived from an EMBL/GenBank/DDBJ whole genome shotgun (WGS) entry which is preliminary data.</text>
</comment>
<dbReference type="AlphaFoldDB" id="A0A397JDF1"/>
<dbReference type="Proteomes" id="UP000266861">
    <property type="component" value="Unassembled WGS sequence"/>
</dbReference>
<evidence type="ECO:0000313" key="2">
    <source>
        <dbReference type="Proteomes" id="UP000266861"/>
    </source>
</evidence>
<dbReference type="STRING" id="1348612.A0A397JDF1"/>
<protein>
    <submittedName>
        <fullName evidence="1">Uncharacterized protein</fullName>
    </submittedName>
</protein>